<keyword evidence="1" id="KW-1133">Transmembrane helix</keyword>
<proteinExistence type="predicted"/>
<sequence length="266" mass="31345">MKKIIKILLKLKNGLRNLIAEIKFKYYLPYFLLLSVLISAAFLSYFYVMPIYYGYVKERQDVKILKQKIHIDYEKIRVFKIIKSFNSGLPVSEEKKVSNLIFNLGEKYKINPALILAVIRVESSFNNFSYSDVGAVGLMQIKPLTGLYLIKKYGIKSKKYNYNTKYIEYLPVNYLYNPSLNIKIGARYLLSLLYEFKNLKLALFAYNVGPTLAYRTLSFTKTENGKVKFKLNANESTNRLFSDFYYGYYKRVKKYFAIYNKDIFEK</sequence>
<accession>A0A520XAL4</accession>
<gene>
    <name evidence="3" type="ORF">EVJ48_07520</name>
</gene>
<dbReference type="PANTHER" id="PTHR37423">
    <property type="entry name" value="SOLUBLE LYTIC MUREIN TRANSGLYCOSYLASE-RELATED"/>
    <property type="match status" value="1"/>
</dbReference>
<dbReference type="EMBL" id="SHMQ01000022">
    <property type="protein sequence ID" value="RZV38181.1"/>
    <property type="molecule type" value="Genomic_DNA"/>
</dbReference>
<organism evidence="3 4">
    <name type="scientific">Candidatus Acidulodesulfobacterium acidiphilum</name>
    <dbReference type="NCBI Taxonomy" id="2597224"/>
    <lineage>
        <taxon>Bacteria</taxon>
        <taxon>Deltaproteobacteria</taxon>
        <taxon>Candidatus Acidulodesulfobacterales</taxon>
        <taxon>Candidatus Acidulodesulfobacterium</taxon>
    </lineage>
</organism>
<keyword evidence="1" id="KW-0472">Membrane</keyword>
<evidence type="ECO:0000313" key="4">
    <source>
        <dbReference type="Proteomes" id="UP000322454"/>
    </source>
</evidence>
<evidence type="ECO:0000313" key="3">
    <source>
        <dbReference type="EMBL" id="RZV38181.1"/>
    </source>
</evidence>
<evidence type="ECO:0000256" key="1">
    <source>
        <dbReference type="SAM" id="Phobius"/>
    </source>
</evidence>
<dbReference type="InterPro" id="IPR008258">
    <property type="entry name" value="Transglycosylase_SLT_dom_1"/>
</dbReference>
<dbReference type="PANTHER" id="PTHR37423:SF2">
    <property type="entry name" value="MEMBRANE-BOUND LYTIC MUREIN TRANSGLYCOSYLASE C"/>
    <property type="match status" value="1"/>
</dbReference>
<evidence type="ECO:0000259" key="2">
    <source>
        <dbReference type="Pfam" id="PF01464"/>
    </source>
</evidence>
<feature type="domain" description="Transglycosylase SLT" evidence="2">
    <location>
        <begin position="100"/>
        <end position="222"/>
    </location>
</feature>
<dbReference type="InterPro" id="IPR023346">
    <property type="entry name" value="Lysozyme-like_dom_sf"/>
</dbReference>
<dbReference type="AlphaFoldDB" id="A0A520XAL4"/>
<feature type="transmembrane region" description="Helical" evidence="1">
    <location>
        <begin position="26"/>
        <end position="48"/>
    </location>
</feature>
<dbReference type="Gene3D" id="1.10.530.10">
    <property type="match status" value="1"/>
</dbReference>
<comment type="caution">
    <text evidence="3">The sequence shown here is derived from an EMBL/GenBank/DDBJ whole genome shotgun (WGS) entry which is preliminary data.</text>
</comment>
<name>A0A520XAL4_9DELT</name>
<dbReference type="SUPFAM" id="SSF53955">
    <property type="entry name" value="Lysozyme-like"/>
    <property type="match status" value="1"/>
</dbReference>
<dbReference type="Pfam" id="PF01464">
    <property type="entry name" value="SLT"/>
    <property type="match status" value="1"/>
</dbReference>
<reference evidence="3 4" key="1">
    <citation type="submission" date="2019-01" db="EMBL/GenBank/DDBJ databases">
        <title>Insights into ecological role of a new deltaproteobacterial order Candidatus Sinidesulfobacterales (Sva0485) by metagenomics and metatranscriptomics.</title>
        <authorList>
            <person name="Tan S."/>
            <person name="Liu J."/>
            <person name="Fang Y."/>
            <person name="Hedlund B."/>
            <person name="Lian Z.-H."/>
            <person name="Huang L.-Y."/>
            <person name="Li J.-T."/>
            <person name="Huang L.-N."/>
            <person name="Li W.-J."/>
            <person name="Jiang H.-C."/>
            <person name="Dong H.-L."/>
            <person name="Shu W.-S."/>
        </authorList>
    </citation>
    <scope>NUCLEOTIDE SEQUENCE [LARGE SCALE GENOMIC DNA]</scope>
    <source>
        <strain evidence="3">AP4</strain>
    </source>
</reference>
<protein>
    <recommendedName>
        <fullName evidence="2">Transglycosylase SLT domain-containing protein</fullName>
    </recommendedName>
</protein>
<dbReference type="Proteomes" id="UP000322454">
    <property type="component" value="Unassembled WGS sequence"/>
</dbReference>
<keyword evidence="1" id="KW-0812">Transmembrane</keyword>